<sequence>MRPPGVRPAAPGDRDTWEACKAPRHVQLRSSMDRYGGLRILSNADGGGWSAVKDTEAIGHIRRRFQGSGALKRRSTHRRVGWSGRNRVSCRCWCPPLGLRSARPAPISSVSNHREEAVEVSPGLSEDKNSKRKRLFSEEETDLEGFRRFLGELKRLVVEGKDSKVTFDQFPYYLSEQTRVILTSAAYVHLKQADFSKYTRNLSPASRSILVSGPAELYQQMLAKALAHYFEAKLLLLDITDFSLKIQSKYGSAPKDSTFKRSISETTLERMSGLFGSLSIMPQREEPKVTTNLHRQSSGFEINASRSEGTSNAPKLRRNASASADMSCLGTQCPPLYPALLKRTISWSFDEKLLVQSLYKVLHSISKNSPIVLYIRDVDSLLFISKRMYSLFEKLLKRISGPVLILGSRKVESGSDFREVDEKLTLLFPYNIEIKPPEDETHLVSWKAQLEEDMKMIQFQDNRNHITEVLAGNDLDCDDLGSICLTDTMVLSKYIEEIVVSAISYHLMNSTDPEYRNGKLVISSKSLSHALSIFQENKLNAKGTAQLEGSADSMKESGKEDSTSARKSETKTEASPPESKTELDKSVPVVKKDSVVSSQLPKPEVAPDNEFEKRIRPEVIPASEIGVTFDDIGALDDIKESLQELVMLPLRRPDLFKGGLLKPCRGILLFGPPGTGKTLLAKAIANEAGASFINVSMSTITSKWFGEDEKNVRALFTLAAKVSPTIVFVDEVDSMLGQRSRVGEHEAMRKIKNEFMTHWDGLLTKPEERILVLAATNRPFDLDEAIIRRFERRIMVGLPSQESRELILRTLLSKEKVEEKLEFKELATMTEGYSGSDLKNLCTTAAYRPVRELIQKERLKELERKKKAEDNQAEASETKVEDREETIVLRPLNMEDMRQAKNQVASSFAAEGSIMSELKQWNELYGDGGSRKKQQLTYFL</sequence>
<dbReference type="GO" id="GO:0016887">
    <property type="term" value="F:ATP hydrolysis activity"/>
    <property type="evidence" value="ECO:0007669"/>
    <property type="project" value="InterPro"/>
</dbReference>
<feature type="compositionally biased region" description="Basic and acidic residues" evidence="6">
    <location>
        <begin position="553"/>
        <end position="572"/>
    </location>
</feature>
<dbReference type="InterPro" id="IPR003593">
    <property type="entry name" value="AAA+_ATPase"/>
</dbReference>
<dbReference type="InterPro" id="IPR041569">
    <property type="entry name" value="AAA_lid_3"/>
</dbReference>
<keyword evidence="3" id="KW-1000">Mitochondrion outer membrane</keyword>
<dbReference type="PANTHER" id="PTHR45644">
    <property type="entry name" value="AAA ATPASE, PUTATIVE (AFU_ORTHOLOGUE AFUA_2G12920)-RELATED-RELATED"/>
    <property type="match status" value="1"/>
</dbReference>
<dbReference type="InterPro" id="IPR056653">
    <property type="entry name" value="DUF7751"/>
</dbReference>
<evidence type="ECO:0000256" key="1">
    <source>
        <dbReference type="ARBA" id="ARBA00004572"/>
    </source>
</evidence>
<accession>A0AAV8QIF6</accession>
<evidence type="ECO:0000256" key="6">
    <source>
        <dbReference type="SAM" id="MobiDB-lite"/>
    </source>
</evidence>
<evidence type="ECO:0000259" key="7">
    <source>
        <dbReference type="SMART" id="SM00382"/>
    </source>
</evidence>
<feature type="region of interest" description="Disordered" evidence="6">
    <location>
        <begin position="546"/>
        <end position="609"/>
    </location>
</feature>
<keyword evidence="5" id="KW-0496">Mitochondrion</keyword>
<feature type="compositionally biased region" description="Basic and acidic residues" evidence="6">
    <location>
        <begin position="579"/>
        <end position="594"/>
    </location>
</feature>
<dbReference type="EMBL" id="JAQQAF010000007">
    <property type="protein sequence ID" value="KAJ8471470.1"/>
    <property type="molecule type" value="Genomic_DNA"/>
</dbReference>
<dbReference type="PANTHER" id="PTHR45644:SF85">
    <property type="entry name" value="P-LOOP CONTAINING NUCLEOSIDE TRIPHOSPHATE HYDROLASES SUPERFAMILY PROTEIN"/>
    <property type="match status" value="1"/>
</dbReference>
<dbReference type="GO" id="GO:0005741">
    <property type="term" value="C:mitochondrial outer membrane"/>
    <property type="evidence" value="ECO:0007669"/>
    <property type="project" value="UniProtKB-SubCell"/>
</dbReference>
<reference evidence="8 9" key="1">
    <citation type="submission" date="2022-12" db="EMBL/GenBank/DDBJ databases">
        <title>Chromosome-scale assembly of the Ensete ventricosum genome.</title>
        <authorList>
            <person name="Dussert Y."/>
            <person name="Stocks J."/>
            <person name="Wendawek A."/>
            <person name="Woldeyes F."/>
            <person name="Nichols R.A."/>
            <person name="Borrell J.S."/>
        </authorList>
    </citation>
    <scope>NUCLEOTIDE SEQUENCE [LARGE SCALE GENOMIC DNA]</scope>
    <source>
        <strain evidence="9">cv. Maze</strain>
        <tissue evidence="8">Seeds</tissue>
    </source>
</reference>
<organism evidence="8 9">
    <name type="scientific">Ensete ventricosum</name>
    <name type="common">Abyssinian banana</name>
    <name type="synonym">Musa ensete</name>
    <dbReference type="NCBI Taxonomy" id="4639"/>
    <lineage>
        <taxon>Eukaryota</taxon>
        <taxon>Viridiplantae</taxon>
        <taxon>Streptophyta</taxon>
        <taxon>Embryophyta</taxon>
        <taxon>Tracheophyta</taxon>
        <taxon>Spermatophyta</taxon>
        <taxon>Magnoliopsida</taxon>
        <taxon>Liliopsida</taxon>
        <taxon>Zingiberales</taxon>
        <taxon>Musaceae</taxon>
        <taxon>Ensete</taxon>
    </lineage>
</organism>
<comment type="caution">
    <text evidence="8">The sequence shown here is derived from an EMBL/GenBank/DDBJ whole genome shotgun (WGS) entry which is preliminary data.</text>
</comment>
<evidence type="ECO:0000256" key="4">
    <source>
        <dbReference type="ARBA" id="ARBA00022840"/>
    </source>
</evidence>
<dbReference type="InterPro" id="IPR051701">
    <property type="entry name" value="Mito_OM_Translocase_MSP1"/>
</dbReference>
<feature type="region of interest" description="Disordered" evidence="6">
    <location>
        <begin position="113"/>
        <end position="133"/>
    </location>
</feature>
<dbReference type="FunFam" id="3.40.50.300:FF:000416">
    <property type="entry name" value="p-loop nucleoside triphosphate hydrolase superfamily protein"/>
    <property type="match status" value="1"/>
</dbReference>
<feature type="domain" description="AAA+ ATPase" evidence="7">
    <location>
        <begin position="663"/>
        <end position="800"/>
    </location>
</feature>
<dbReference type="InterPro" id="IPR003960">
    <property type="entry name" value="ATPase_AAA_CS"/>
</dbReference>
<dbReference type="Gene3D" id="1.10.8.60">
    <property type="match status" value="1"/>
</dbReference>
<dbReference type="Proteomes" id="UP001222027">
    <property type="component" value="Unassembled WGS sequence"/>
</dbReference>
<dbReference type="GO" id="GO:0005524">
    <property type="term" value="F:ATP binding"/>
    <property type="evidence" value="ECO:0007669"/>
    <property type="project" value="UniProtKB-KW"/>
</dbReference>
<feature type="region of interest" description="Disordered" evidence="6">
    <location>
        <begin position="864"/>
        <end position="884"/>
    </location>
</feature>
<dbReference type="Gene3D" id="3.40.50.300">
    <property type="entry name" value="P-loop containing nucleotide triphosphate hydrolases"/>
    <property type="match status" value="1"/>
</dbReference>
<proteinExistence type="predicted"/>
<name>A0AAV8QIF6_ENSVE</name>
<dbReference type="Pfam" id="PF00004">
    <property type="entry name" value="AAA"/>
    <property type="match status" value="1"/>
</dbReference>
<evidence type="ECO:0000256" key="3">
    <source>
        <dbReference type="ARBA" id="ARBA00022787"/>
    </source>
</evidence>
<dbReference type="Pfam" id="PF17862">
    <property type="entry name" value="AAA_lid_3"/>
    <property type="match status" value="1"/>
</dbReference>
<evidence type="ECO:0000256" key="5">
    <source>
        <dbReference type="ARBA" id="ARBA00023128"/>
    </source>
</evidence>
<evidence type="ECO:0000313" key="8">
    <source>
        <dbReference type="EMBL" id="KAJ8471470.1"/>
    </source>
</evidence>
<dbReference type="InterPro" id="IPR027417">
    <property type="entry name" value="P-loop_NTPase"/>
</dbReference>
<keyword evidence="9" id="KW-1185">Reference proteome</keyword>
<evidence type="ECO:0000313" key="9">
    <source>
        <dbReference type="Proteomes" id="UP001222027"/>
    </source>
</evidence>
<dbReference type="Pfam" id="PF24933">
    <property type="entry name" value="DUF7751"/>
    <property type="match status" value="1"/>
</dbReference>
<keyword evidence="4" id="KW-0067">ATP-binding</keyword>
<dbReference type="SMART" id="SM00382">
    <property type="entry name" value="AAA"/>
    <property type="match status" value="1"/>
</dbReference>
<dbReference type="PROSITE" id="PS00674">
    <property type="entry name" value="AAA"/>
    <property type="match status" value="1"/>
</dbReference>
<gene>
    <name evidence="8" type="ORF">OPV22_025813</name>
</gene>
<dbReference type="SUPFAM" id="SSF52540">
    <property type="entry name" value="P-loop containing nucleoside triphosphate hydrolases"/>
    <property type="match status" value="1"/>
</dbReference>
<keyword evidence="3" id="KW-0472">Membrane</keyword>
<evidence type="ECO:0000256" key="2">
    <source>
        <dbReference type="ARBA" id="ARBA00022741"/>
    </source>
</evidence>
<dbReference type="InterPro" id="IPR003959">
    <property type="entry name" value="ATPase_AAA_core"/>
</dbReference>
<comment type="subcellular location">
    <subcellularLocation>
        <location evidence="1">Mitochondrion outer membrane</location>
        <topology evidence="1">Single-pass membrane protein</topology>
    </subcellularLocation>
</comment>
<keyword evidence="2" id="KW-0547">Nucleotide-binding</keyword>
<dbReference type="AlphaFoldDB" id="A0AAV8QIF6"/>
<protein>
    <recommendedName>
        <fullName evidence="7">AAA+ ATPase domain-containing protein</fullName>
    </recommendedName>
</protein>